<keyword evidence="9" id="KW-1185">Reference proteome</keyword>
<comment type="caution">
    <text evidence="8">The sequence shown here is derived from an EMBL/GenBank/DDBJ whole genome shotgun (WGS) entry which is preliminary data.</text>
</comment>
<dbReference type="InterPro" id="IPR014774">
    <property type="entry name" value="KaiC-like_dom"/>
</dbReference>
<dbReference type="Gene3D" id="3.40.50.300">
    <property type="entry name" value="P-loop containing nucleotide triphosphate hydrolases"/>
    <property type="match status" value="2"/>
</dbReference>
<evidence type="ECO:0000313" key="8">
    <source>
        <dbReference type="EMBL" id="MBX0303201.1"/>
    </source>
</evidence>
<feature type="domain" description="KaiC" evidence="7">
    <location>
        <begin position="232"/>
        <end position="466"/>
    </location>
</feature>
<dbReference type="Pfam" id="PF06745">
    <property type="entry name" value="ATPase"/>
    <property type="match status" value="2"/>
</dbReference>
<evidence type="ECO:0000256" key="6">
    <source>
        <dbReference type="ARBA" id="ARBA00022801"/>
    </source>
</evidence>
<evidence type="ECO:0000313" key="9">
    <source>
        <dbReference type="Proteomes" id="UP000783863"/>
    </source>
</evidence>
<evidence type="ECO:0000256" key="1">
    <source>
        <dbReference type="ARBA" id="ARBA00012513"/>
    </source>
</evidence>
<organism evidence="8 9">
    <name type="scientific">Haloarcula salinisoli</name>
    <dbReference type="NCBI Taxonomy" id="2487746"/>
    <lineage>
        <taxon>Archaea</taxon>
        <taxon>Methanobacteriati</taxon>
        <taxon>Methanobacteriota</taxon>
        <taxon>Stenosarchaea group</taxon>
        <taxon>Halobacteria</taxon>
        <taxon>Halobacteriales</taxon>
        <taxon>Haloarculaceae</taxon>
        <taxon>Haloarcula</taxon>
    </lineage>
</organism>
<sequence length="472" mass="51253">MSGLDAILDGGFIDERTYSIRGDSGTGKTILGYHFLTAGTDADETSVYFAFEETAKDIAANAATLGFDLDDVIIEDMSPSATEFMDDGNYTVFGPGEVEASEIVSRIGDTVETHDPDRVFIDPLTLLRHLSPDDFQFKRTAASMMSYMKERGSTTLFTTQSTADHSDEDLQYLADGSITMRRTDRGRELEVEKFRGSGFRSGSHGLRIDGGRGLSVFPSLAPDDHEQVFSYEQLSTDIDALDTLLGGGIERGSITLVSGPSGVGKSTTGTALARASARRGETAAAFLFEESRHSFSHRSNAIGLDVSALIEEGALEVHEVEPLSISADEFAHRVRESVEERGVEFVLLDGTAGYRLALQNPEAELREELHKLCRYLRNMGVTVALTDELSSVTGTFQASDSQVSYLADTVVFIRYIEVGGEIRKAIGVLKKRFGGFEATLRAFSIEDDGIHIGETLSELRGVLTGTPTQQAD</sequence>
<dbReference type="Proteomes" id="UP000783863">
    <property type="component" value="Unassembled WGS sequence"/>
</dbReference>
<dbReference type="EMBL" id="RKLQ01000001">
    <property type="protein sequence ID" value="MBX0303201.1"/>
    <property type="molecule type" value="Genomic_DNA"/>
</dbReference>
<evidence type="ECO:0000256" key="5">
    <source>
        <dbReference type="ARBA" id="ARBA00022777"/>
    </source>
</evidence>
<dbReference type="PANTHER" id="PTHR42926:SF1">
    <property type="entry name" value="CIRCADIAN CLOCK OSCILLATOR PROTEIN KAIC 1"/>
    <property type="match status" value="1"/>
</dbReference>
<dbReference type="InterPro" id="IPR027417">
    <property type="entry name" value="P-loop_NTPase"/>
</dbReference>
<dbReference type="InterPro" id="IPR010624">
    <property type="entry name" value="KaiC_dom"/>
</dbReference>
<dbReference type="GO" id="GO:0004674">
    <property type="term" value="F:protein serine/threonine kinase activity"/>
    <property type="evidence" value="ECO:0007669"/>
    <property type="project" value="UniProtKB-EC"/>
</dbReference>
<keyword evidence="4" id="KW-0677">Repeat</keyword>
<dbReference type="EC" id="2.7.11.1" evidence="1"/>
<proteinExistence type="predicted"/>
<dbReference type="PROSITE" id="PS51146">
    <property type="entry name" value="KAIC"/>
    <property type="match status" value="2"/>
</dbReference>
<evidence type="ECO:0000256" key="3">
    <source>
        <dbReference type="ARBA" id="ARBA00022679"/>
    </source>
</evidence>
<keyword evidence="6" id="KW-0378">Hydrolase</keyword>
<reference evidence="8" key="1">
    <citation type="submission" date="2021-06" db="EMBL/GenBank/DDBJ databases">
        <title>Halomicroarcula sp. F24A a new haloarchaeum isolated from saline soil.</title>
        <authorList>
            <person name="Duran-Viseras A."/>
            <person name="Sanchez-Porro C."/>
            <person name="Ventosa A."/>
        </authorList>
    </citation>
    <scope>NUCLEOTIDE SEQUENCE</scope>
    <source>
        <strain evidence="8">F24A</strain>
    </source>
</reference>
<evidence type="ECO:0000259" key="7">
    <source>
        <dbReference type="PROSITE" id="PS51146"/>
    </source>
</evidence>
<name>A0A8J7YJY4_9EURY</name>
<dbReference type="GO" id="GO:0005524">
    <property type="term" value="F:ATP binding"/>
    <property type="evidence" value="ECO:0007669"/>
    <property type="project" value="InterPro"/>
</dbReference>
<feature type="domain" description="KaiC" evidence="7">
    <location>
        <begin position="1"/>
        <end position="230"/>
    </location>
</feature>
<dbReference type="PANTHER" id="PTHR42926">
    <property type="match status" value="1"/>
</dbReference>
<gene>
    <name evidence="8" type="ORF">EGD98_05885</name>
</gene>
<keyword evidence="5" id="KW-0418">Kinase</keyword>
<evidence type="ECO:0000256" key="4">
    <source>
        <dbReference type="ARBA" id="ARBA00022737"/>
    </source>
</evidence>
<keyword evidence="2" id="KW-0597">Phosphoprotein</keyword>
<keyword evidence="3" id="KW-0808">Transferase</keyword>
<dbReference type="GO" id="GO:0016787">
    <property type="term" value="F:hydrolase activity"/>
    <property type="evidence" value="ECO:0007669"/>
    <property type="project" value="UniProtKB-KW"/>
</dbReference>
<dbReference type="SUPFAM" id="SSF52540">
    <property type="entry name" value="P-loop containing nucleoside triphosphate hydrolases"/>
    <property type="match status" value="2"/>
</dbReference>
<dbReference type="SMART" id="SM00382">
    <property type="entry name" value="AAA"/>
    <property type="match status" value="1"/>
</dbReference>
<dbReference type="AlphaFoldDB" id="A0A8J7YJY4"/>
<evidence type="ECO:0000256" key="2">
    <source>
        <dbReference type="ARBA" id="ARBA00022553"/>
    </source>
</evidence>
<protein>
    <recommendedName>
        <fullName evidence="1">non-specific serine/threonine protein kinase</fullName>
        <ecNumber evidence="1">2.7.11.1</ecNumber>
    </recommendedName>
</protein>
<dbReference type="InterPro" id="IPR051347">
    <property type="entry name" value="Circadian_clock_KaiC-rel"/>
</dbReference>
<accession>A0A8J7YJY4</accession>
<dbReference type="PIRSF" id="PIRSF039117">
    <property type="entry name" value="KaiC"/>
    <property type="match status" value="1"/>
</dbReference>
<dbReference type="InterPro" id="IPR030665">
    <property type="entry name" value="KaiC"/>
</dbReference>
<dbReference type="InterPro" id="IPR003593">
    <property type="entry name" value="AAA+_ATPase"/>
</dbReference>